<dbReference type="GO" id="GO:0006915">
    <property type="term" value="P:apoptotic process"/>
    <property type="evidence" value="ECO:0007669"/>
    <property type="project" value="UniProtKB-KW"/>
</dbReference>
<comment type="cofactor">
    <cofactor evidence="1">
        <name>Mn(2+)</name>
        <dbReference type="ChEBI" id="CHEBI:29035"/>
    </cofactor>
</comment>
<evidence type="ECO:0000256" key="19">
    <source>
        <dbReference type="ARBA" id="ARBA00022729"/>
    </source>
</evidence>
<dbReference type="CDD" id="cd23537">
    <property type="entry name" value="TFP_LU_ECD_ALK5"/>
    <property type="match status" value="1"/>
</dbReference>
<evidence type="ECO:0000256" key="31">
    <source>
        <dbReference type="ARBA" id="ARBA00023180"/>
    </source>
</evidence>
<dbReference type="Gene3D" id="1.10.510.10">
    <property type="entry name" value="Transferase(Phosphotransferase) domain 1"/>
    <property type="match status" value="1"/>
</dbReference>
<dbReference type="PROSITE" id="PS00107">
    <property type="entry name" value="PROTEIN_KINASE_ATP"/>
    <property type="match status" value="1"/>
</dbReference>
<dbReference type="GO" id="GO:0043235">
    <property type="term" value="C:receptor complex"/>
    <property type="evidence" value="ECO:0007669"/>
    <property type="project" value="TreeGrafter"/>
</dbReference>
<dbReference type="Gene3D" id="3.30.200.20">
    <property type="entry name" value="Phosphorylase Kinase, domain 1"/>
    <property type="match status" value="1"/>
</dbReference>
<keyword evidence="18" id="KW-0479">Metal-binding</keyword>
<dbReference type="GO" id="GO:0097305">
    <property type="term" value="P:response to alcohol"/>
    <property type="evidence" value="ECO:0007669"/>
    <property type="project" value="UniProtKB-ARBA"/>
</dbReference>
<dbReference type="PANTHER" id="PTHR23255:SF61">
    <property type="entry name" value="TGF-BETA RECEPTOR TYPE-1"/>
    <property type="match status" value="1"/>
</dbReference>
<evidence type="ECO:0000256" key="5">
    <source>
        <dbReference type="ARBA" id="ARBA00004285"/>
    </source>
</evidence>
<feature type="chain" id="PRO_5014320888" description="TGF-beta receptor type-1" evidence="39">
    <location>
        <begin position="34"/>
        <end position="426"/>
    </location>
</feature>
<dbReference type="InterPro" id="IPR000333">
    <property type="entry name" value="TGFB_receptor"/>
</dbReference>
<keyword evidence="25" id="KW-0832">Ubl conjugation</keyword>
<evidence type="ECO:0000256" key="23">
    <source>
        <dbReference type="ARBA" id="ARBA00022840"/>
    </source>
</evidence>
<dbReference type="InterPro" id="IPR003605">
    <property type="entry name" value="GS_dom"/>
</dbReference>
<dbReference type="InterPro" id="IPR000719">
    <property type="entry name" value="Prot_kinase_dom"/>
</dbReference>
<evidence type="ECO:0000256" key="32">
    <source>
        <dbReference type="ARBA" id="ARBA00023211"/>
    </source>
</evidence>
<accession>A0A2K5RQV9</accession>
<evidence type="ECO:0000256" key="21">
    <source>
        <dbReference type="ARBA" id="ARBA00022777"/>
    </source>
</evidence>
<feature type="domain" description="GS" evidence="41">
    <location>
        <begin position="114"/>
        <end position="127"/>
    </location>
</feature>
<dbReference type="CDD" id="cd14143">
    <property type="entry name" value="STKc_TGFbR1_ACVR1b_ACVR1c"/>
    <property type="match status" value="1"/>
</dbReference>
<evidence type="ECO:0000256" key="15">
    <source>
        <dbReference type="ARBA" id="ARBA00022679"/>
    </source>
</evidence>
<keyword evidence="22" id="KW-0221">Differentiation</keyword>
<evidence type="ECO:0000256" key="37">
    <source>
        <dbReference type="PROSITE-ProRule" id="PRU10141"/>
    </source>
</evidence>
<dbReference type="GO" id="GO:0005886">
    <property type="term" value="C:plasma membrane"/>
    <property type="evidence" value="ECO:0007669"/>
    <property type="project" value="UniProtKB-SubCell"/>
</dbReference>
<evidence type="ECO:0000256" key="35">
    <source>
        <dbReference type="ARBA" id="ARBA00047681"/>
    </source>
</evidence>
<keyword evidence="13" id="KW-0597">Phosphoprotein</keyword>
<evidence type="ECO:0000256" key="30">
    <source>
        <dbReference type="ARBA" id="ARBA00023170"/>
    </source>
</evidence>
<dbReference type="InterPro" id="IPR000472">
    <property type="entry name" value="Activin_recp"/>
</dbReference>
<dbReference type="GO" id="GO:0009986">
    <property type="term" value="C:cell surface"/>
    <property type="evidence" value="ECO:0007669"/>
    <property type="project" value="UniProtKB-SubCell"/>
</dbReference>
<dbReference type="GO" id="GO:0045121">
    <property type="term" value="C:membrane raft"/>
    <property type="evidence" value="ECO:0007669"/>
    <property type="project" value="UniProtKB-SubCell"/>
</dbReference>
<dbReference type="GO" id="GO:0030154">
    <property type="term" value="P:cell differentiation"/>
    <property type="evidence" value="ECO:0007669"/>
    <property type="project" value="UniProtKB-KW"/>
</dbReference>
<evidence type="ECO:0000256" key="25">
    <source>
        <dbReference type="ARBA" id="ARBA00022843"/>
    </source>
</evidence>
<keyword evidence="17" id="KW-0053">Apoptosis</keyword>
<dbReference type="Pfam" id="PF08515">
    <property type="entry name" value="TGF_beta_GS"/>
    <property type="match status" value="1"/>
</dbReference>
<dbReference type="Gene3D" id="2.10.60.10">
    <property type="entry name" value="CD59"/>
    <property type="match status" value="1"/>
</dbReference>
<feature type="domain" description="Protein kinase" evidence="40">
    <location>
        <begin position="128"/>
        <end position="418"/>
    </location>
</feature>
<keyword evidence="31" id="KW-0325">Glycoprotein</keyword>
<keyword evidence="16" id="KW-0812">Transmembrane</keyword>
<evidence type="ECO:0000313" key="42">
    <source>
        <dbReference type="Ensembl" id="ENSCCAP00000030506.1"/>
    </source>
</evidence>
<dbReference type="EC" id="2.7.11.30" evidence="8"/>
<dbReference type="FunFam" id="1.10.510.10:FF:000045">
    <property type="entry name" value="Receptor protein serine/threonine kinase"/>
    <property type="match status" value="1"/>
</dbReference>
<keyword evidence="19 39" id="KW-0732">Signal</keyword>
<keyword evidence="26" id="KW-0965">Cell junction</keyword>
<name>A0A2K5RQV9_CEBIM</name>
<evidence type="ECO:0000256" key="22">
    <source>
        <dbReference type="ARBA" id="ARBA00022782"/>
    </source>
</evidence>
<evidence type="ECO:0000256" key="14">
    <source>
        <dbReference type="ARBA" id="ARBA00022604"/>
    </source>
</evidence>
<keyword evidence="28" id="KW-0472">Membrane</keyword>
<feature type="binding site" evidence="37">
    <location>
        <position position="155"/>
    </location>
    <ligand>
        <name>ATP</name>
        <dbReference type="ChEBI" id="CHEBI:30616"/>
    </ligand>
</feature>
<evidence type="ECO:0000256" key="11">
    <source>
        <dbReference type="ARBA" id="ARBA00022499"/>
    </source>
</evidence>
<evidence type="ECO:0000256" key="20">
    <source>
        <dbReference type="ARBA" id="ARBA00022741"/>
    </source>
</evidence>
<dbReference type="GO" id="GO:0005524">
    <property type="term" value="F:ATP binding"/>
    <property type="evidence" value="ECO:0007669"/>
    <property type="project" value="UniProtKB-UniRule"/>
</dbReference>
<dbReference type="SUPFAM" id="SSF57302">
    <property type="entry name" value="Snake toxin-like"/>
    <property type="match status" value="1"/>
</dbReference>
<dbReference type="PANTHER" id="PTHR23255">
    <property type="entry name" value="TRANSFORMING GROWTH FACTOR-BETA RECEPTOR TYPE I AND II"/>
    <property type="match status" value="1"/>
</dbReference>
<evidence type="ECO:0000256" key="34">
    <source>
        <dbReference type="ARBA" id="ARBA00043075"/>
    </source>
</evidence>
<dbReference type="SMART" id="SM00220">
    <property type="entry name" value="S_TKc"/>
    <property type="match status" value="1"/>
</dbReference>
<dbReference type="InterPro" id="IPR008271">
    <property type="entry name" value="Ser/Thr_kinase_AS"/>
</dbReference>
<keyword evidence="24" id="KW-0460">Magnesium</keyword>
<evidence type="ECO:0000256" key="12">
    <source>
        <dbReference type="ARBA" id="ARBA00022527"/>
    </source>
</evidence>
<keyword evidence="12 38" id="KW-0723">Serine/threonine-protein kinase</keyword>
<keyword evidence="27" id="KW-1133">Transmembrane helix</keyword>
<comment type="catalytic activity">
    <reaction evidence="36">
        <text>L-threonyl-[receptor-protein] + ATP = O-phospho-L-threonyl-[receptor-protein] + ADP + H(+)</text>
        <dbReference type="Rhea" id="RHEA:44880"/>
        <dbReference type="Rhea" id="RHEA-COMP:11024"/>
        <dbReference type="Rhea" id="RHEA-COMP:11025"/>
        <dbReference type="ChEBI" id="CHEBI:15378"/>
        <dbReference type="ChEBI" id="CHEBI:30013"/>
        <dbReference type="ChEBI" id="CHEBI:30616"/>
        <dbReference type="ChEBI" id="CHEBI:61977"/>
        <dbReference type="ChEBI" id="CHEBI:456216"/>
        <dbReference type="EC" id="2.7.11.30"/>
    </reaction>
</comment>
<keyword evidence="15" id="KW-0808">Transferase</keyword>
<keyword evidence="11" id="KW-1017">Isopeptide bond</keyword>
<keyword evidence="20 37" id="KW-0547">Nucleotide-binding</keyword>
<keyword evidence="23 37" id="KW-0067">ATP-binding</keyword>
<dbReference type="GO" id="GO:0050431">
    <property type="term" value="F:transforming growth factor beta binding"/>
    <property type="evidence" value="ECO:0007669"/>
    <property type="project" value="UniProtKB-ARBA"/>
</dbReference>
<dbReference type="FunFam" id="3.30.200.20:FF:000023">
    <property type="entry name" value="Receptor protein serine/threonine kinase"/>
    <property type="match status" value="1"/>
</dbReference>
<evidence type="ECO:0000256" key="39">
    <source>
        <dbReference type="SAM" id="SignalP"/>
    </source>
</evidence>
<feature type="signal peptide" evidence="39">
    <location>
        <begin position="1"/>
        <end position="33"/>
    </location>
</feature>
<proteinExistence type="inferred from homology"/>
<dbReference type="PROSITE" id="PS50011">
    <property type="entry name" value="PROTEIN_KINASE_DOM"/>
    <property type="match status" value="1"/>
</dbReference>
<dbReference type="PROSITE" id="PS00108">
    <property type="entry name" value="PROTEIN_KINASE_ST"/>
    <property type="match status" value="1"/>
</dbReference>
<keyword evidence="14" id="KW-0341">Growth regulation</keyword>
<organism evidence="42 43">
    <name type="scientific">Cebus imitator</name>
    <name type="common">Panamanian white-faced capuchin</name>
    <name type="synonym">Cebus capucinus imitator</name>
    <dbReference type="NCBI Taxonomy" id="2715852"/>
    <lineage>
        <taxon>Eukaryota</taxon>
        <taxon>Metazoa</taxon>
        <taxon>Chordata</taxon>
        <taxon>Craniata</taxon>
        <taxon>Vertebrata</taxon>
        <taxon>Euteleostomi</taxon>
        <taxon>Mammalia</taxon>
        <taxon>Eutheria</taxon>
        <taxon>Euarchontoglires</taxon>
        <taxon>Primates</taxon>
        <taxon>Haplorrhini</taxon>
        <taxon>Platyrrhini</taxon>
        <taxon>Cebidae</taxon>
        <taxon>Cebinae</taxon>
        <taxon>Cebus</taxon>
    </lineage>
</organism>
<protein>
    <recommendedName>
        <fullName evidence="33">TGF-beta receptor type-1</fullName>
        <ecNumber evidence="8">2.7.11.30</ecNumber>
    </recommendedName>
    <alternativeName>
        <fullName evidence="34">Transforming growth factor-beta receptor type I</fullName>
    </alternativeName>
</protein>
<evidence type="ECO:0000256" key="7">
    <source>
        <dbReference type="ARBA" id="ARBA00009605"/>
    </source>
</evidence>
<evidence type="ECO:0000259" key="40">
    <source>
        <dbReference type="PROSITE" id="PS50011"/>
    </source>
</evidence>
<dbReference type="GO" id="GO:0046872">
    <property type="term" value="F:metal ion binding"/>
    <property type="evidence" value="ECO:0007669"/>
    <property type="project" value="UniProtKB-KW"/>
</dbReference>
<evidence type="ECO:0000256" key="13">
    <source>
        <dbReference type="ARBA" id="ARBA00022553"/>
    </source>
</evidence>
<dbReference type="Ensembl" id="ENSCCAT00000048251.1">
    <property type="protein sequence ID" value="ENSCCAP00000030506.1"/>
    <property type="gene ID" value="ENSCCAG00000033063.1"/>
</dbReference>
<evidence type="ECO:0000256" key="8">
    <source>
        <dbReference type="ARBA" id="ARBA00012401"/>
    </source>
</evidence>
<evidence type="ECO:0000256" key="38">
    <source>
        <dbReference type="RuleBase" id="RU000304"/>
    </source>
</evidence>
<keyword evidence="29" id="KW-1015">Disulfide bond</keyword>
<dbReference type="SUPFAM" id="SSF56112">
    <property type="entry name" value="Protein kinase-like (PK-like)"/>
    <property type="match status" value="1"/>
</dbReference>
<dbReference type="Pfam" id="PF01064">
    <property type="entry name" value="Activin_recp"/>
    <property type="match status" value="1"/>
</dbReference>
<dbReference type="GO" id="GO:0005025">
    <property type="term" value="F:transforming growth factor beta receptor activity, type I"/>
    <property type="evidence" value="ECO:0007669"/>
    <property type="project" value="TreeGrafter"/>
</dbReference>
<evidence type="ECO:0000256" key="18">
    <source>
        <dbReference type="ARBA" id="ARBA00022723"/>
    </source>
</evidence>
<sequence length="426" mass="47706">MEAAAAAPRPRLLLLVLAAAAAAAALLLPGATALQCFCHLCTKDNFTCVTDGLCFVSVTETTDKVIHNTMCIAETDLIPRDRPFVCAPSSKTGSVTTTYCCNQDHCNKIELPTTGLPLLVQRTIARTIVLQESIGKGRFGEVWRGKWRGEEVAVKIFSSREERSWFREAEIYQTVMLRHENILGFIAADNKDNGTWTQLWLVSDYHEHGSLFDYLNRYTVTVEGMIKLALSTASGLAHLHMEIVGTQGKPAIAHRDLKSKNILVKKNGTCCIADLGLAVRHDSATDTIDIAPNHRVGTKRYMAPEVLDDSINMKHFESFKRADIYAMGLVFWEIARRCSIGGIHEDYQLPYYDLVPSDPSVEEMRKVVCEQKLRPNIPNRWQSCEALRVMAKIMRECWYANGAARLTALRIKKTLSQLSQQEGIKM</sequence>
<keyword evidence="21" id="KW-0418">Kinase</keyword>
<reference evidence="42" key="2">
    <citation type="submission" date="2025-09" db="UniProtKB">
        <authorList>
            <consortium name="Ensembl"/>
        </authorList>
    </citation>
    <scope>IDENTIFICATION</scope>
</reference>
<evidence type="ECO:0000256" key="27">
    <source>
        <dbReference type="ARBA" id="ARBA00022989"/>
    </source>
</evidence>
<keyword evidence="9" id="KW-0796">Tight junction</keyword>
<evidence type="ECO:0000256" key="4">
    <source>
        <dbReference type="ARBA" id="ARBA00004251"/>
    </source>
</evidence>
<dbReference type="Pfam" id="PF00069">
    <property type="entry name" value="Pkinase"/>
    <property type="match status" value="1"/>
</dbReference>
<evidence type="ECO:0000256" key="26">
    <source>
        <dbReference type="ARBA" id="ARBA00022949"/>
    </source>
</evidence>
<keyword evidence="10" id="KW-1003">Cell membrane</keyword>
<keyword evidence="30" id="KW-0675">Receptor</keyword>
<dbReference type="PROSITE" id="PS51256">
    <property type="entry name" value="GS"/>
    <property type="match status" value="1"/>
</dbReference>
<dbReference type="GO" id="GO:0007179">
    <property type="term" value="P:transforming growth factor beta receptor signaling pathway"/>
    <property type="evidence" value="ECO:0007669"/>
    <property type="project" value="TreeGrafter"/>
</dbReference>
<dbReference type="GO" id="GO:0046332">
    <property type="term" value="F:SMAD binding"/>
    <property type="evidence" value="ECO:0007669"/>
    <property type="project" value="TreeGrafter"/>
</dbReference>
<keyword evidence="32" id="KW-0464">Manganese</keyword>
<comment type="catalytic activity">
    <reaction evidence="35">
        <text>L-seryl-[receptor-protein] + ATP = O-phospho-L-seryl-[receptor-protein] + ADP + H(+)</text>
        <dbReference type="Rhea" id="RHEA:18673"/>
        <dbReference type="Rhea" id="RHEA-COMP:11022"/>
        <dbReference type="Rhea" id="RHEA-COMP:11023"/>
        <dbReference type="ChEBI" id="CHEBI:15378"/>
        <dbReference type="ChEBI" id="CHEBI:29999"/>
        <dbReference type="ChEBI" id="CHEBI:30616"/>
        <dbReference type="ChEBI" id="CHEBI:83421"/>
        <dbReference type="ChEBI" id="CHEBI:456216"/>
        <dbReference type="EC" id="2.7.11.30"/>
    </reaction>
</comment>
<evidence type="ECO:0000259" key="41">
    <source>
        <dbReference type="PROSITE" id="PS51256"/>
    </source>
</evidence>
<evidence type="ECO:0000256" key="2">
    <source>
        <dbReference type="ARBA" id="ARBA00001946"/>
    </source>
</evidence>
<gene>
    <name evidence="42" type="primary">TGFBR1</name>
</gene>
<dbReference type="InterPro" id="IPR011009">
    <property type="entry name" value="Kinase-like_dom_sf"/>
</dbReference>
<evidence type="ECO:0000256" key="9">
    <source>
        <dbReference type="ARBA" id="ARBA00022427"/>
    </source>
</evidence>
<evidence type="ECO:0000256" key="29">
    <source>
        <dbReference type="ARBA" id="ARBA00023157"/>
    </source>
</evidence>
<evidence type="ECO:0000256" key="16">
    <source>
        <dbReference type="ARBA" id="ARBA00022692"/>
    </source>
</evidence>
<keyword evidence="43" id="KW-1185">Reference proteome</keyword>
<comment type="subcellular location">
    <subcellularLocation>
        <location evidence="6">Cell junction</location>
        <location evidence="6">Tight junction</location>
    </subcellularLocation>
    <subcellularLocation>
        <location evidence="4">Cell membrane</location>
        <topology evidence="4">Single-pass type I membrane protein</topology>
    </subcellularLocation>
    <subcellularLocation>
        <location evidence="3">Cell surface</location>
    </subcellularLocation>
    <subcellularLocation>
        <location evidence="5">Membrane raft</location>
    </subcellularLocation>
</comment>
<dbReference type="FunFam" id="2.10.60.10:FF:000005">
    <property type="entry name" value="Receptor protein serine/threonine kinase"/>
    <property type="match status" value="1"/>
</dbReference>
<evidence type="ECO:0000256" key="33">
    <source>
        <dbReference type="ARBA" id="ARBA00040150"/>
    </source>
</evidence>
<dbReference type="GO" id="GO:2000026">
    <property type="term" value="P:regulation of multicellular organismal development"/>
    <property type="evidence" value="ECO:0007669"/>
    <property type="project" value="UniProtKB-ARBA"/>
</dbReference>
<dbReference type="GO" id="GO:0007507">
    <property type="term" value="P:heart development"/>
    <property type="evidence" value="ECO:0007669"/>
    <property type="project" value="TreeGrafter"/>
</dbReference>
<evidence type="ECO:0000256" key="36">
    <source>
        <dbReference type="ARBA" id="ARBA00048773"/>
    </source>
</evidence>
<evidence type="ECO:0000313" key="43">
    <source>
        <dbReference type="Proteomes" id="UP000233040"/>
    </source>
</evidence>
<dbReference type="InterPro" id="IPR045860">
    <property type="entry name" value="Snake_toxin-like_sf"/>
</dbReference>
<dbReference type="Proteomes" id="UP000233040">
    <property type="component" value="Unassembled WGS sequence"/>
</dbReference>
<comment type="cofactor">
    <cofactor evidence="2">
        <name>Mg(2+)</name>
        <dbReference type="ChEBI" id="CHEBI:18420"/>
    </cofactor>
</comment>
<dbReference type="GeneTree" id="ENSGT00940000156394"/>
<evidence type="ECO:0000256" key="3">
    <source>
        <dbReference type="ARBA" id="ARBA00004241"/>
    </source>
</evidence>
<evidence type="ECO:0000256" key="17">
    <source>
        <dbReference type="ARBA" id="ARBA00022703"/>
    </source>
</evidence>
<dbReference type="InterPro" id="IPR017441">
    <property type="entry name" value="Protein_kinase_ATP_BS"/>
</dbReference>
<comment type="similarity">
    <text evidence="7">Belongs to the protein kinase superfamily. TKL Ser/Thr protein kinase family. TGFB receptor subfamily.</text>
</comment>
<evidence type="ECO:0000256" key="10">
    <source>
        <dbReference type="ARBA" id="ARBA00022475"/>
    </source>
</evidence>
<dbReference type="AlphaFoldDB" id="A0A2K5RQV9"/>
<dbReference type="GO" id="GO:1902554">
    <property type="term" value="C:serine/threonine protein kinase complex"/>
    <property type="evidence" value="ECO:0007669"/>
    <property type="project" value="UniProtKB-ARBA"/>
</dbReference>
<evidence type="ECO:0000256" key="24">
    <source>
        <dbReference type="ARBA" id="ARBA00022842"/>
    </source>
</evidence>
<evidence type="ECO:0000256" key="6">
    <source>
        <dbReference type="ARBA" id="ARBA00004435"/>
    </source>
</evidence>
<reference evidence="42" key="1">
    <citation type="submission" date="2025-08" db="UniProtKB">
        <authorList>
            <consortium name="Ensembl"/>
        </authorList>
    </citation>
    <scope>IDENTIFICATION</scope>
</reference>
<evidence type="ECO:0000256" key="28">
    <source>
        <dbReference type="ARBA" id="ARBA00023136"/>
    </source>
</evidence>
<dbReference type="GO" id="GO:0005923">
    <property type="term" value="C:bicellular tight junction"/>
    <property type="evidence" value="ECO:0007669"/>
    <property type="project" value="UniProtKB-SubCell"/>
</dbReference>
<evidence type="ECO:0000256" key="1">
    <source>
        <dbReference type="ARBA" id="ARBA00001936"/>
    </source>
</evidence>